<protein>
    <submittedName>
        <fullName evidence="1">Uncharacterized protein</fullName>
    </submittedName>
</protein>
<reference evidence="2" key="2">
    <citation type="submission" date="2015-01" db="EMBL/GenBank/DDBJ databases">
        <title>Evolutionary Origins and Diversification of the Mycorrhizal Mutualists.</title>
        <authorList>
            <consortium name="DOE Joint Genome Institute"/>
            <consortium name="Mycorrhizal Genomics Consortium"/>
            <person name="Kohler A."/>
            <person name="Kuo A."/>
            <person name="Nagy L.G."/>
            <person name="Floudas D."/>
            <person name="Copeland A."/>
            <person name="Barry K.W."/>
            <person name="Cichocki N."/>
            <person name="Veneault-Fourrey C."/>
            <person name="LaButti K."/>
            <person name="Lindquist E.A."/>
            <person name="Lipzen A."/>
            <person name="Lundell T."/>
            <person name="Morin E."/>
            <person name="Murat C."/>
            <person name="Riley R."/>
            <person name="Ohm R."/>
            <person name="Sun H."/>
            <person name="Tunlid A."/>
            <person name="Henrissat B."/>
            <person name="Grigoriev I.V."/>
            <person name="Hibbett D.S."/>
            <person name="Martin F."/>
        </authorList>
    </citation>
    <scope>NUCLEOTIDE SEQUENCE [LARGE SCALE GENOMIC DNA]</scope>
    <source>
        <strain evidence="2">F 1598</strain>
    </source>
</reference>
<evidence type="ECO:0000313" key="2">
    <source>
        <dbReference type="Proteomes" id="UP000054166"/>
    </source>
</evidence>
<accession>A0A0C3G1X9</accession>
<gene>
    <name evidence="1" type="ORF">PILCRDRAFT_328301</name>
</gene>
<keyword evidence="2" id="KW-1185">Reference proteome</keyword>
<name>A0A0C3G1X9_PILCF</name>
<evidence type="ECO:0000313" key="1">
    <source>
        <dbReference type="EMBL" id="KIM85869.1"/>
    </source>
</evidence>
<reference evidence="1 2" key="1">
    <citation type="submission" date="2014-04" db="EMBL/GenBank/DDBJ databases">
        <authorList>
            <consortium name="DOE Joint Genome Institute"/>
            <person name="Kuo A."/>
            <person name="Tarkka M."/>
            <person name="Buscot F."/>
            <person name="Kohler A."/>
            <person name="Nagy L.G."/>
            <person name="Floudas D."/>
            <person name="Copeland A."/>
            <person name="Barry K.W."/>
            <person name="Cichocki N."/>
            <person name="Veneault-Fourrey C."/>
            <person name="LaButti K."/>
            <person name="Lindquist E.A."/>
            <person name="Lipzen A."/>
            <person name="Lundell T."/>
            <person name="Morin E."/>
            <person name="Murat C."/>
            <person name="Sun H."/>
            <person name="Tunlid A."/>
            <person name="Henrissat B."/>
            <person name="Grigoriev I.V."/>
            <person name="Hibbett D.S."/>
            <person name="Martin F."/>
            <person name="Nordberg H.P."/>
            <person name="Cantor M.N."/>
            <person name="Hua S.X."/>
        </authorList>
    </citation>
    <scope>NUCLEOTIDE SEQUENCE [LARGE SCALE GENOMIC DNA]</scope>
    <source>
        <strain evidence="1 2">F 1598</strain>
    </source>
</reference>
<dbReference type="InParanoid" id="A0A0C3G1X9"/>
<dbReference type="Proteomes" id="UP000054166">
    <property type="component" value="Unassembled WGS sequence"/>
</dbReference>
<dbReference type="HOGENOM" id="CLU_2979890_0_0_1"/>
<dbReference type="AlphaFoldDB" id="A0A0C3G1X9"/>
<proteinExistence type="predicted"/>
<organism evidence="1 2">
    <name type="scientific">Piloderma croceum (strain F 1598)</name>
    <dbReference type="NCBI Taxonomy" id="765440"/>
    <lineage>
        <taxon>Eukaryota</taxon>
        <taxon>Fungi</taxon>
        <taxon>Dikarya</taxon>
        <taxon>Basidiomycota</taxon>
        <taxon>Agaricomycotina</taxon>
        <taxon>Agaricomycetes</taxon>
        <taxon>Agaricomycetidae</taxon>
        <taxon>Atheliales</taxon>
        <taxon>Atheliaceae</taxon>
        <taxon>Piloderma</taxon>
    </lineage>
</organism>
<sequence>MFLPVCQWPLVSHRHHQDTSNLTAQVKHSIPASESSKHEQFVPQETLYIIKRCAIRRY</sequence>
<dbReference type="EMBL" id="KN832983">
    <property type="protein sequence ID" value="KIM85869.1"/>
    <property type="molecule type" value="Genomic_DNA"/>
</dbReference>